<accession>A0ACA9U646</accession>
<reference evidence="1" key="2">
    <citation type="submission" date="2021-10" db="EMBL/GenBank/DDBJ databases">
        <authorList>
            <person name="Piombo E."/>
        </authorList>
    </citation>
    <scope>NUCLEOTIDE SEQUENCE</scope>
</reference>
<dbReference type="EMBL" id="CADEHS020000038">
    <property type="protein sequence ID" value="CAG9948791.1"/>
    <property type="molecule type" value="Genomic_DNA"/>
</dbReference>
<evidence type="ECO:0000313" key="2">
    <source>
        <dbReference type="Proteomes" id="UP000836387"/>
    </source>
</evidence>
<dbReference type="Proteomes" id="UP000836387">
    <property type="component" value="Unassembled WGS sequence"/>
</dbReference>
<keyword evidence="2" id="KW-1185">Reference proteome</keyword>
<gene>
    <name evidence="1" type="ORF">CRV2_00018084</name>
</gene>
<comment type="caution">
    <text evidence="1">The sequence shown here is derived from an EMBL/GenBank/DDBJ whole genome shotgun (WGS) entry which is preliminary data.</text>
</comment>
<name>A0ACA9U646_BIOOC</name>
<evidence type="ECO:0000313" key="1">
    <source>
        <dbReference type="EMBL" id="CAG9948791.1"/>
    </source>
</evidence>
<organism evidence="1 2">
    <name type="scientific">Clonostachys rosea f. rosea IK726</name>
    <dbReference type="NCBI Taxonomy" id="1349383"/>
    <lineage>
        <taxon>Eukaryota</taxon>
        <taxon>Fungi</taxon>
        <taxon>Dikarya</taxon>
        <taxon>Ascomycota</taxon>
        <taxon>Pezizomycotina</taxon>
        <taxon>Sordariomycetes</taxon>
        <taxon>Hypocreomycetidae</taxon>
        <taxon>Hypocreales</taxon>
        <taxon>Bionectriaceae</taxon>
        <taxon>Clonostachys</taxon>
    </lineage>
</organism>
<reference evidence="1" key="1">
    <citation type="submission" date="2020-04" db="EMBL/GenBank/DDBJ databases">
        <authorList>
            <person name="Broberg M."/>
        </authorList>
    </citation>
    <scope>NUCLEOTIDE SEQUENCE</scope>
</reference>
<sequence length="137" mass="15901">MYLTLTETIKAIFSFRTKERDEEARNIREEEDHLYIYLNIADRALCPGLNTLANQGYLPRDGKNITLPRLEAALMEALYITGTVAHALANTLKPVLREDGTFDLVDVRTYNMVEHDRSFTRLDFRQGDNYTMQPRML</sequence>
<proteinExistence type="predicted"/>
<protein>
    <submittedName>
        <fullName evidence="1">Uncharacterized protein</fullName>
    </submittedName>
</protein>